<gene>
    <name evidence="1" type="ORF">chiPu_0032886</name>
</gene>
<dbReference type="Proteomes" id="UP000287033">
    <property type="component" value="Unassembled WGS sequence"/>
</dbReference>
<protein>
    <submittedName>
        <fullName evidence="1">Uncharacterized protein</fullName>
    </submittedName>
</protein>
<evidence type="ECO:0000313" key="2">
    <source>
        <dbReference type="Proteomes" id="UP000287033"/>
    </source>
</evidence>
<keyword evidence="2" id="KW-1185">Reference proteome</keyword>
<dbReference type="AlphaFoldDB" id="A0A401U0X9"/>
<dbReference type="EMBL" id="BEZZ01248277">
    <property type="protein sequence ID" value="GCC48542.1"/>
    <property type="molecule type" value="Genomic_DNA"/>
</dbReference>
<sequence>MGFAALYPSYRMLRDLPPPEQLLDVAELQFDIGRSAVVALAGVRRVFHLAQQRVHLFRLEASPGADRAVAGHGGGDMHQAALQRQRLVPLGHVFGEVAQQAGRVGLAEQRGRLAHGDGAGTEGVDRKPERGQLLGTIVQLLDGGLVEFDDLGDQQDLPLHAVLR</sequence>
<proteinExistence type="predicted"/>
<name>A0A401U0X9_CHIPU</name>
<comment type="caution">
    <text evidence="1">The sequence shown here is derived from an EMBL/GenBank/DDBJ whole genome shotgun (WGS) entry which is preliminary data.</text>
</comment>
<accession>A0A401U0X9</accession>
<evidence type="ECO:0000313" key="1">
    <source>
        <dbReference type="EMBL" id="GCC48542.1"/>
    </source>
</evidence>
<organism evidence="1 2">
    <name type="scientific">Chiloscyllium punctatum</name>
    <name type="common">Brownbanded bambooshark</name>
    <name type="synonym">Hemiscyllium punctatum</name>
    <dbReference type="NCBI Taxonomy" id="137246"/>
    <lineage>
        <taxon>Eukaryota</taxon>
        <taxon>Metazoa</taxon>
        <taxon>Chordata</taxon>
        <taxon>Craniata</taxon>
        <taxon>Vertebrata</taxon>
        <taxon>Chondrichthyes</taxon>
        <taxon>Elasmobranchii</taxon>
        <taxon>Galeomorphii</taxon>
        <taxon>Galeoidea</taxon>
        <taxon>Orectolobiformes</taxon>
        <taxon>Hemiscylliidae</taxon>
        <taxon>Chiloscyllium</taxon>
    </lineage>
</organism>
<reference evidence="1 2" key="1">
    <citation type="journal article" date="2018" name="Nat. Ecol. Evol.">
        <title>Shark genomes provide insights into elasmobranch evolution and the origin of vertebrates.</title>
        <authorList>
            <person name="Hara Y"/>
            <person name="Yamaguchi K"/>
            <person name="Onimaru K"/>
            <person name="Kadota M"/>
            <person name="Koyanagi M"/>
            <person name="Keeley SD"/>
            <person name="Tatsumi K"/>
            <person name="Tanaka K"/>
            <person name="Motone F"/>
            <person name="Kageyama Y"/>
            <person name="Nozu R"/>
            <person name="Adachi N"/>
            <person name="Nishimura O"/>
            <person name="Nakagawa R"/>
            <person name="Tanegashima C"/>
            <person name="Kiyatake I"/>
            <person name="Matsumoto R"/>
            <person name="Murakumo K"/>
            <person name="Nishida K"/>
            <person name="Terakita A"/>
            <person name="Kuratani S"/>
            <person name="Sato K"/>
            <person name="Hyodo S Kuraku.S."/>
        </authorList>
    </citation>
    <scope>NUCLEOTIDE SEQUENCE [LARGE SCALE GENOMIC DNA]</scope>
</reference>